<dbReference type="AlphaFoldDB" id="A0AAE6ISI2"/>
<proteinExistence type="predicted"/>
<accession>A0AAE6ISI2</accession>
<evidence type="ECO:0000313" key="2">
    <source>
        <dbReference type="Proteomes" id="UP000323594"/>
    </source>
</evidence>
<sequence length="119" mass="13746">MKMDLTKKINDLIKAKDEHGLDALINKHGGHIFKAECLTAVDLVGIKGECFYSDSFEEALKKTKDYLRPLQQKEASLLISLELITKIFGGGLEYCCYLHFIRLQLFLICLYYKKYYLNS</sequence>
<dbReference type="EMBL" id="CP042817">
    <property type="protein sequence ID" value="QEJ97404.1"/>
    <property type="molecule type" value="Genomic_DNA"/>
</dbReference>
<reference evidence="1 2" key="1">
    <citation type="submission" date="2019-08" db="EMBL/GenBank/DDBJ databases">
        <authorList>
            <person name="Kuhnert P."/>
        </authorList>
    </citation>
    <scope>NUCLEOTIDE SEQUENCE [LARGE SCALE GENOMIC DNA]</scope>
    <source>
        <strain evidence="1 2">B36.5</strain>
    </source>
</reference>
<protein>
    <submittedName>
        <fullName evidence="1">Uncharacterized protein</fullName>
    </submittedName>
</protein>
<dbReference type="Proteomes" id="UP000323594">
    <property type="component" value="Chromosome"/>
</dbReference>
<gene>
    <name evidence="1" type="ORF">FUT82_04925</name>
</gene>
<dbReference type="RefSeq" id="WP_148879533.1">
    <property type="nucleotide sequence ID" value="NZ_CP042816.1"/>
</dbReference>
<name>A0AAE6ISI2_TREPH</name>
<dbReference type="GeneID" id="57753988"/>
<evidence type="ECO:0000313" key="1">
    <source>
        <dbReference type="EMBL" id="QEJ97404.1"/>
    </source>
</evidence>
<organism evidence="1 2">
    <name type="scientific">Treponema phagedenis</name>
    <dbReference type="NCBI Taxonomy" id="162"/>
    <lineage>
        <taxon>Bacteria</taxon>
        <taxon>Pseudomonadati</taxon>
        <taxon>Spirochaetota</taxon>
        <taxon>Spirochaetia</taxon>
        <taxon>Spirochaetales</taxon>
        <taxon>Treponemataceae</taxon>
        <taxon>Treponema</taxon>
    </lineage>
</organism>